<dbReference type="EMBL" id="QZBU01005209">
    <property type="protein sequence ID" value="TIA00065.1"/>
    <property type="molecule type" value="Genomic_DNA"/>
</dbReference>
<evidence type="ECO:0000256" key="1">
    <source>
        <dbReference type="ARBA" id="ARBA00004370"/>
    </source>
</evidence>
<dbReference type="FunFam" id="3.10.120.10:FF:000002">
    <property type="entry name" value="Cytochrome b5 type B"/>
    <property type="match status" value="1"/>
</dbReference>
<keyword evidence="5" id="KW-0408">Iron</keyword>
<proteinExistence type="inferred from homology"/>
<comment type="caution">
    <text evidence="9">The sequence shown here is derived from an EMBL/GenBank/DDBJ whole genome shotgun (WGS) entry which is preliminary data.</text>
</comment>
<dbReference type="PRINTS" id="PR00363">
    <property type="entry name" value="CYTOCHROMEB5"/>
</dbReference>
<dbReference type="Proteomes" id="UP000304947">
    <property type="component" value="Unassembled WGS sequence"/>
</dbReference>
<reference evidence="9 10" key="1">
    <citation type="submission" date="2018-10" db="EMBL/GenBank/DDBJ databases">
        <title>Fifty Aureobasidium pullulans genomes reveal a recombining polyextremotolerant generalist.</title>
        <authorList>
            <person name="Gostincar C."/>
            <person name="Turk M."/>
            <person name="Zajc J."/>
            <person name="Gunde-Cimerman N."/>
        </authorList>
    </citation>
    <scope>NUCLEOTIDE SEQUENCE [LARGE SCALE GENOMIC DNA]</scope>
    <source>
        <strain evidence="9 10">EXF-3380</strain>
    </source>
</reference>
<dbReference type="Gene3D" id="3.10.120.10">
    <property type="entry name" value="Cytochrome b5-like heme/steroid binding domain"/>
    <property type="match status" value="1"/>
</dbReference>
<evidence type="ECO:0000256" key="7">
    <source>
        <dbReference type="ARBA" id="ARBA00038168"/>
    </source>
</evidence>
<dbReference type="PANTHER" id="PTHR19359">
    <property type="entry name" value="CYTOCHROME B5"/>
    <property type="match status" value="1"/>
</dbReference>
<dbReference type="GO" id="GO:0020037">
    <property type="term" value="F:heme binding"/>
    <property type="evidence" value="ECO:0007669"/>
    <property type="project" value="TreeGrafter"/>
</dbReference>
<organism evidence="9 10">
    <name type="scientific">Aureobasidium pullulans</name>
    <name type="common">Black yeast</name>
    <name type="synonym">Pullularia pullulans</name>
    <dbReference type="NCBI Taxonomy" id="5580"/>
    <lineage>
        <taxon>Eukaryota</taxon>
        <taxon>Fungi</taxon>
        <taxon>Dikarya</taxon>
        <taxon>Ascomycota</taxon>
        <taxon>Pezizomycotina</taxon>
        <taxon>Dothideomycetes</taxon>
        <taxon>Dothideomycetidae</taxon>
        <taxon>Dothideales</taxon>
        <taxon>Saccotheciaceae</taxon>
        <taxon>Aureobasidium</taxon>
    </lineage>
</organism>
<keyword evidence="3" id="KW-0812">Transmembrane</keyword>
<feature type="domain" description="Cytochrome b5 heme-binding" evidence="8">
    <location>
        <begin position="4"/>
        <end position="80"/>
    </location>
</feature>
<dbReference type="InterPro" id="IPR001199">
    <property type="entry name" value="Cyt_B5-like_heme/steroid-bd"/>
</dbReference>
<accession>A0A4S9Z6V1</accession>
<evidence type="ECO:0000256" key="5">
    <source>
        <dbReference type="ARBA" id="ARBA00023004"/>
    </source>
</evidence>
<keyword evidence="6" id="KW-0472">Membrane</keyword>
<evidence type="ECO:0000256" key="4">
    <source>
        <dbReference type="ARBA" id="ARBA00022723"/>
    </source>
</evidence>
<dbReference type="GO" id="GO:0046872">
    <property type="term" value="F:metal ion binding"/>
    <property type="evidence" value="ECO:0007669"/>
    <property type="project" value="UniProtKB-KW"/>
</dbReference>
<keyword evidence="4" id="KW-0479">Metal-binding</keyword>
<gene>
    <name evidence="9" type="ORF">D6C83_09042</name>
</gene>
<dbReference type="AlphaFoldDB" id="A0A4S9Z6V1"/>
<comment type="subcellular location">
    <subcellularLocation>
        <location evidence="1">Membrane</location>
    </subcellularLocation>
</comment>
<evidence type="ECO:0000256" key="6">
    <source>
        <dbReference type="ARBA" id="ARBA00023136"/>
    </source>
</evidence>
<sequence>MTVITEYTLKEVSEHNTEKDLWITVDGNIYDVTKYTLDHPGGVESLVEVAGQDATQAFEDVGHSDEAREIMAPFLIGTVQGFSANCCRSKSPSRPFTSA</sequence>
<dbReference type="SUPFAM" id="SSF55856">
    <property type="entry name" value="Cytochrome b5-like heme/steroid binding domain"/>
    <property type="match status" value="1"/>
</dbReference>
<evidence type="ECO:0000256" key="3">
    <source>
        <dbReference type="ARBA" id="ARBA00022692"/>
    </source>
</evidence>
<comment type="similarity">
    <text evidence="7">Belongs to the cytochrome b5 family.</text>
</comment>
<keyword evidence="2" id="KW-0349">Heme</keyword>
<dbReference type="GO" id="GO:0016020">
    <property type="term" value="C:membrane"/>
    <property type="evidence" value="ECO:0007669"/>
    <property type="project" value="UniProtKB-SubCell"/>
</dbReference>
<dbReference type="InterPro" id="IPR050668">
    <property type="entry name" value="Cytochrome_b5"/>
</dbReference>
<dbReference type="SMART" id="SM01117">
    <property type="entry name" value="Cyt-b5"/>
    <property type="match status" value="1"/>
</dbReference>
<dbReference type="InterPro" id="IPR036400">
    <property type="entry name" value="Cyt_B5-like_heme/steroid_sf"/>
</dbReference>
<dbReference type="PROSITE" id="PS50255">
    <property type="entry name" value="CYTOCHROME_B5_2"/>
    <property type="match status" value="1"/>
</dbReference>
<dbReference type="PANTHER" id="PTHR19359:SF14">
    <property type="entry name" value="CYTOCHROME B5 A"/>
    <property type="match status" value="1"/>
</dbReference>
<evidence type="ECO:0000313" key="10">
    <source>
        <dbReference type="Proteomes" id="UP000304947"/>
    </source>
</evidence>
<feature type="non-terminal residue" evidence="9">
    <location>
        <position position="99"/>
    </location>
</feature>
<evidence type="ECO:0000259" key="8">
    <source>
        <dbReference type="PROSITE" id="PS50255"/>
    </source>
</evidence>
<evidence type="ECO:0000313" key="9">
    <source>
        <dbReference type="EMBL" id="TIA00065.1"/>
    </source>
</evidence>
<evidence type="ECO:0000256" key="2">
    <source>
        <dbReference type="ARBA" id="ARBA00022617"/>
    </source>
</evidence>
<protein>
    <recommendedName>
        <fullName evidence="8">Cytochrome b5 heme-binding domain-containing protein</fullName>
    </recommendedName>
</protein>
<dbReference type="Pfam" id="PF00173">
    <property type="entry name" value="Cyt-b5"/>
    <property type="match status" value="1"/>
</dbReference>
<name>A0A4S9Z6V1_AURPU</name>